<evidence type="ECO:0000259" key="2">
    <source>
        <dbReference type="Pfam" id="PF03795"/>
    </source>
</evidence>
<evidence type="ECO:0000256" key="1">
    <source>
        <dbReference type="ARBA" id="ARBA00007689"/>
    </source>
</evidence>
<dbReference type="RefSeq" id="WP_210420187.1">
    <property type="nucleotide sequence ID" value="NZ_CP042997.1"/>
</dbReference>
<proteinExistence type="inferred from homology"/>
<dbReference type="Gene3D" id="3.30.70.1060">
    <property type="entry name" value="Dimeric alpha+beta barrel"/>
    <property type="match status" value="1"/>
</dbReference>
<feature type="domain" description="YCII-related" evidence="2">
    <location>
        <begin position="21"/>
        <end position="132"/>
    </location>
</feature>
<dbReference type="AlphaFoldDB" id="A0A5B9W8S8"/>
<comment type="similarity">
    <text evidence="1">Belongs to the YciI family.</text>
</comment>
<dbReference type="KEGG" id="agv:OJF2_53820"/>
<dbReference type="PANTHER" id="PTHR35174">
    <property type="entry name" value="BLL7171 PROTEIN-RELATED"/>
    <property type="match status" value="1"/>
</dbReference>
<name>A0A5B9W8S8_9BACT</name>
<evidence type="ECO:0000313" key="3">
    <source>
        <dbReference type="EMBL" id="QEH36797.1"/>
    </source>
</evidence>
<dbReference type="Proteomes" id="UP000324233">
    <property type="component" value="Chromosome"/>
</dbReference>
<sequence>MVSTTIAVPNGIDSHNMEWMMLYVISAYETPEDFEARSNESKHSYWGAWKAYAEALTEAGVKVGGRGLMAPSTATTVRLREGERFVQDGPYADTKEQLGGFCLIEVPDLDAALDWAARCPAAATGVVEVRPALPSCDPAAMERNAAEPSLAAAH</sequence>
<dbReference type="EMBL" id="CP042997">
    <property type="protein sequence ID" value="QEH36797.1"/>
    <property type="molecule type" value="Genomic_DNA"/>
</dbReference>
<keyword evidence="4" id="KW-1185">Reference proteome</keyword>
<accession>A0A5B9W8S8</accession>
<dbReference type="Pfam" id="PF03795">
    <property type="entry name" value="YCII"/>
    <property type="match status" value="1"/>
</dbReference>
<gene>
    <name evidence="3" type="ORF">OJF2_53820</name>
</gene>
<dbReference type="PANTHER" id="PTHR35174:SF3">
    <property type="entry name" value="BLL7171 PROTEIN"/>
    <property type="match status" value="1"/>
</dbReference>
<reference evidence="3 4" key="1">
    <citation type="submission" date="2019-08" db="EMBL/GenBank/DDBJ databases">
        <title>Deep-cultivation of Planctomycetes and their phenomic and genomic characterization uncovers novel biology.</title>
        <authorList>
            <person name="Wiegand S."/>
            <person name="Jogler M."/>
            <person name="Boedeker C."/>
            <person name="Pinto D."/>
            <person name="Vollmers J."/>
            <person name="Rivas-Marin E."/>
            <person name="Kohn T."/>
            <person name="Peeters S.H."/>
            <person name="Heuer A."/>
            <person name="Rast P."/>
            <person name="Oberbeckmann S."/>
            <person name="Bunk B."/>
            <person name="Jeske O."/>
            <person name="Meyerdierks A."/>
            <person name="Storesund J.E."/>
            <person name="Kallscheuer N."/>
            <person name="Luecker S."/>
            <person name="Lage O.M."/>
            <person name="Pohl T."/>
            <person name="Merkel B.J."/>
            <person name="Hornburger P."/>
            <person name="Mueller R.-W."/>
            <person name="Bruemmer F."/>
            <person name="Labrenz M."/>
            <person name="Spormann A.M."/>
            <person name="Op den Camp H."/>
            <person name="Overmann J."/>
            <person name="Amann R."/>
            <person name="Jetten M.S.M."/>
            <person name="Mascher T."/>
            <person name="Medema M.H."/>
            <person name="Devos D.P."/>
            <person name="Kaster A.-K."/>
            <person name="Ovreas L."/>
            <person name="Rohde M."/>
            <person name="Galperin M.Y."/>
            <person name="Jogler C."/>
        </authorList>
    </citation>
    <scope>NUCLEOTIDE SEQUENCE [LARGE SCALE GENOMIC DNA]</scope>
    <source>
        <strain evidence="3 4">OJF2</strain>
    </source>
</reference>
<protein>
    <submittedName>
        <fullName evidence="3">YCII-related domain protein</fullName>
    </submittedName>
</protein>
<organism evidence="3 4">
    <name type="scientific">Aquisphaera giovannonii</name>
    <dbReference type="NCBI Taxonomy" id="406548"/>
    <lineage>
        <taxon>Bacteria</taxon>
        <taxon>Pseudomonadati</taxon>
        <taxon>Planctomycetota</taxon>
        <taxon>Planctomycetia</taxon>
        <taxon>Isosphaerales</taxon>
        <taxon>Isosphaeraceae</taxon>
        <taxon>Aquisphaera</taxon>
    </lineage>
</organism>
<evidence type="ECO:0000313" key="4">
    <source>
        <dbReference type="Proteomes" id="UP000324233"/>
    </source>
</evidence>
<dbReference type="InterPro" id="IPR005545">
    <property type="entry name" value="YCII"/>
</dbReference>
<dbReference type="InterPro" id="IPR011008">
    <property type="entry name" value="Dimeric_a/b-barrel"/>
</dbReference>
<dbReference type="SUPFAM" id="SSF54909">
    <property type="entry name" value="Dimeric alpha+beta barrel"/>
    <property type="match status" value="1"/>
</dbReference>